<dbReference type="InterPro" id="IPR000152">
    <property type="entry name" value="EGF-type_Asp/Asn_hydroxyl_site"/>
</dbReference>
<evidence type="ECO:0000259" key="2">
    <source>
        <dbReference type="SMART" id="SM00179"/>
    </source>
</evidence>
<dbReference type="SMART" id="SM00179">
    <property type="entry name" value="EGF_CA"/>
    <property type="match status" value="1"/>
</dbReference>
<feature type="domain" description="EGF-like calcium-binding" evidence="2">
    <location>
        <begin position="51"/>
        <end position="92"/>
    </location>
</feature>
<proteinExistence type="predicted"/>
<evidence type="ECO:0000256" key="1">
    <source>
        <dbReference type="ARBA" id="ARBA00023157"/>
    </source>
</evidence>
<sequence length="131" mass="14614">CGNSTYGESCSSHCTCNVTHTKFVSEFQSCQAENGQCTCKDGWEGKHCDKDKNECLDDSICSSFDNAGCHNLPGNYSCDCLRDYEQVNGTCIGHSAMHIEVKISFNWTTSGFNINVSSTYEEYRKEAERMV</sequence>
<name>A0ABY7FPH4_MYAAR</name>
<evidence type="ECO:0000313" key="3">
    <source>
        <dbReference type="EMBL" id="WAR24052.1"/>
    </source>
</evidence>
<gene>
    <name evidence="3" type="ORF">MAR_037721</name>
</gene>
<organism evidence="3 4">
    <name type="scientific">Mya arenaria</name>
    <name type="common">Soft-shell clam</name>
    <dbReference type="NCBI Taxonomy" id="6604"/>
    <lineage>
        <taxon>Eukaryota</taxon>
        <taxon>Metazoa</taxon>
        <taxon>Spiralia</taxon>
        <taxon>Lophotrochozoa</taxon>
        <taxon>Mollusca</taxon>
        <taxon>Bivalvia</taxon>
        <taxon>Autobranchia</taxon>
        <taxon>Heteroconchia</taxon>
        <taxon>Euheterodonta</taxon>
        <taxon>Imparidentia</taxon>
        <taxon>Neoheterodontei</taxon>
        <taxon>Myida</taxon>
        <taxon>Myoidea</taxon>
        <taxon>Myidae</taxon>
        <taxon>Mya</taxon>
    </lineage>
</organism>
<accession>A0ABY7FPH4</accession>
<evidence type="ECO:0000313" key="4">
    <source>
        <dbReference type="Proteomes" id="UP001164746"/>
    </source>
</evidence>
<reference evidence="3" key="1">
    <citation type="submission" date="2022-11" db="EMBL/GenBank/DDBJ databases">
        <title>Centuries of genome instability and evolution in soft-shell clam transmissible cancer (bioRxiv).</title>
        <authorList>
            <person name="Hart S.F.M."/>
            <person name="Yonemitsu M.A."/>
            <person name="Giersch R.M."/>
            <person name="Beal B.F."/>
            <person name="Arriagada G."/>
            <person name="Davis B.W."/>
            <person name="Ostrander E.A."/>
            <person name="Goff S.P."/>
            <person name="Metzger M.J."/>
        </authorList>
    </citation>
    <scope>NUCLEOTIDE SEQUENCE</scope>
    <source>
        <strain evidence="3">MELC-2E11</strain>
        <tissue evidence="3">Siphon/mantle</tissue>
    </source>
</reference>
<dbReference type="CDD" id="cd00054">
    <property type="entry name" value="EGF_CA"/>
    <property type="match status" value="1"/>
</dbReference>
<feature type="non-terminal residue" evidence="3">
    <location>
        <position position="1"/>
    </location>
</feature>
<dbReference type="EMBL" id="CP111024">
    <property type="protein sequence ID" value="WAR24052.1"/>
    <property type="molecule type" value="Genomic_DNA"/>
</dbReference>
<protein>
    <submittedName>
        <fullName evidence="3">LIN12-like protein</fullName>
    </submittedName>
</protein>
<dbReference type="Proteomes" id="UP001164746">
    <property type="component" value="Chromosome 13"/>
</dbReference>
<dbReference type="PROSITE" id="PS01187">
    <property type="entry name" value="EGF_CA"/>
    <property type="match status" value="1"/>
</dbReference>
<keyword evidence="4" id="KW-1185">Reference proteome</keyword>
<dbReference type="Gene3D" id="2.10.25.10">
    <property type="entry name" value="Laminin"/>
    <property type="match status" value="1"/>
</dbReference>
<dbReference type="InterPro" id="IPR018097">
    <property type="entry name" value="EGF_Ca-bd_CS"/>
</dbReference>
<feature type="non-terminal residue" evidence="3">
    <location>
        <position position="131"/>
    </location>
</feature>
<dbReference type="InterPro" id="IPR001881">
    <property type="entry name" value="EGF-like_Ca-bd_dom"/>
</dbReference>
<dbReference type="PROSITE" id="PS00010">
    <property type="entry name" value="ASX_HYDROXYL"/>
    <property type="match status" value="1"/>
</dbReference>
<keyword evidence="1" id="KW-1015">Disulfide bond</keyword>